<comment type="caution">
    <text evidence="2">The sequence shown here is derived from an EMBL/GenBank/DDBJ whole genome shotgun (WGS) entry which is preliminary data.</text>
</comment>
<organism evidence="2 3">
    <name type="scientific">Phyllobacterium phragmitis</name>
    <dbReference type="NCBI Taxonomy" id="2670329"/>
    <lineage>
        <taxon>Bacteria</taxon>
        <taxon>Pseudomonadati</taxon>
        <taxon>Pseudomonadota</taxon>
        <taxon>Alphaproteobacteria</taxon>
        <taxon>Hyphomicrobiales</taxon>
        <taxon>Phyllobacteriaceae</taxon>
        <taxon>Phyllobacterium</taxon>
    </lineage>
</organism>
<evidence type="ECO:0000256" key="1">
    <source>
        <dbReference type="SAM" id="Phobius"/>
    </source>
</evidence>
<keyword evidence="1" id="KW-0472">Membrane</keyword>
<protein>
    <submittedName>
        <fullName evidence="2">Uncharacterized protein</fullName>
    </submittedName>
</protein>
<dbReference type="AlphaFoldDB" id="A0A2S9IX70"/>
<dbReference type="EMBL" id="PVBR01000002">
    <property type="protein sequence ID" value="PRD45123.1"/>
    <property type="molecule type" value="Genomic_DNA"/>
</dbReference>
<keyword evidence="3" id="KW-1185">Reference proteome</keyword>
<proteinExistence type="predicted"/>
<keyword evidence="1" id="KW-0812">Transmembrane</keyword>
<gene>
    <name evidence="2" type="ORF">C5748_02555</name>
</gene>
<reference evidence="2 3" key="1">
    <citation type="submission" date="2018-02" db="EMBL/GenBank/DDBJ databases">
        <title>The draft genome of Phyllobacterium sp. 1N-3.</title>
        <authorList>
            <person name="Liu L."/>
            <person name="Li L."/>
            <person name="Zhang X."/>
            <person name="Wang T."/>
            <person name="Liang L."/>
        </authorList>
    </citation>
    <scope>NUCLEOTIDE SEQUENCE [LARGE SCALE GENOMIC DNA]</scope>
    <source>
        <strain evidence="2 3">1N-3</strain>
    </source>
</reference>
<evidence type="ECO:0000313" key="2">
    <source>
        <dbReference type="EMBL" id="PRD45123.1"/>
    </source>
</evidence>
<evidence type="ECO:0000313" key="3">
    <source>
        <dbReference type="Proteomes" id="UP000239434"/>
    </source>
</evidence>
<name>A0A2S9IX70_9HYPH</name>
<feature type="transmembrane region" description="Helical" evidence="1">
    <location>
        <begin position="26"/>
        <end position="47"/>
    </location>
</feature>
<accession>A0A2S9IX70</accession>
<keyword evidence="1" id="KW-1133">Transmembrane helix</keyword>
<dbReference type="RefSeq" id="WP_105740378.1">
    <property type="nucleotide sequence ID" value="NZ_PVBR01000002.1"/>
</dbReference>
<sequence>MTSTKLRELIEAMHFTSDAEQEKRGVVPLFACVLWIAAILFAFHWAVPGENDVDDVLAIAAGNQGDMRSPVPAREQSAPAQNPMRAAALEAWHLKATPLRHDGGQDPALLPASYEFGIWNIGGAIPSRIAAPSTGIFGRAFAARAPPAAA</sequence>
<dbReference type="Proteomes" id="UP000239434">
    <property type="component" value="Unassembled WGS sequence"/>
</dbReference>